<evidence type="ECO:0000256" key="10">
    <source>
        <dbReference type="ARBA" id="ARBA00046544"/>
    </source>
</evidence>
<organism evidence="11 12">
    <name type="scientific">Patella caerulea</name>
    <name type="common">Rayed Mediterranean limpet</name>
    <dbReference type="NCBI Taxonomy" id="87958"/>
    <lineage>
        <taxon>Eukaryota</taxon>
        <taxon>Metazoa</taxon>
        <taxon>Spiralia</taxon>
        <taxon>Lophotrochozoa</taxon>
        <taxon>Mollusca</taxon>
        <taxon>Gastropoda</taxon>
        <taxon>Patellogastropoda</taxon>
        <taxon>Patelloidea</taxon>
        <taxon>Patellidae</taxon>
        <taxon>Patella</taxon>
    </lineage>
</organism>
<evidence type="ECO:0000256" key="8">
    <source>
        <dbReference type="ARBA" id="ARBA00033215"/>
    </source>
</evidence>
<gene>
    <name evidence="11" type="ORF">SNE40_013614</name>
</gene>
<dbReference type="GO" id="GO:0005975">
    <property type="term" value="P:carbohydrate metabolic process"/>
    <property type="evidence" value="ECO:0007669"/>
    <property type="project" value="InterPro"/>
</dbReference>
<keyword evidence="12" id="KW-1185">Reference proteome</keyword>
<evidence type="ECO:0000256" key="1">
    <source>
        <dbReference type="ARBA" id="ARBA00004878"/>
    </source>
</evidence>
<keyword evidence="5" id="KW-0413">Isomerase</keyword>
<evidence type="ECO:0000256" key="6">
    <source>
        <dbReference type="ARBA" id="ARBA00031608"/>
    </source>
</evidence>
<dbReference type="PANTHER" id="PTHR15108">
    <property type="entry name" value="N-ACYLGLUCOSAMINE-2-EPIMERASE"/>
    <property type="match status" value="1"/>
</dbReference>
<evidence type="ECO:0000256" key="5">
    <source>
        <dbReference type="ARBA" id="ARBA00023235"/>
    </source>
</evidence>
<comment type="catalytic activity">
    <reaction evidence="9">
        <text>an N-acyl-D-glucosamine = an N-acyl-D-mannosamine</text>
        <dbReference type="Rhea" id="RHEA:19033"/>
        <dbReference type="ChEBI" id="CHEBI:16062"/>
        <dbReference type="ChEBI" id="CHEBI:17274"/>
        <dbReference type="EC" id="5.1.3.8"/>
    </reaction>
    <physiologicalReaction direction="left-to-right" evidence="9">
        <dbReference type="Rhea" id="RHEA:19034"/>
    </physiologicalReaction>
    <physiologicalReaction direction="right-to-left" evidence="9">
        <dbReference type="Rhea" id="RHEA:19035"/>
    </physiologicalReaction>
</comment>
<dbReference type="EC" id="5.1.3.8" evidence="3"/>
<evidence type="ECO:0000256" key="2">
    <source>
        <dbReference type="ARBA" id="ARBA00008558"/>
    </source>
</evidence>
<dbReference type="Pfam" id="PF07221">
    <property type="entry name" value="GlcNAc_2-epim"/>
    <property type="match status" value="1"/>
</dbReference>
<comment type="caution">
    <text evidence="11">The sequence shown here is derived from an EMBL/GenBank/DDBJ whole genome shotgun (WGS) entry which is preliminary data.</text>
</comment>
<name>A0AAN8PHF6_PATCE</name>
<reference evidence="11 12" key="1">
    <citation type="submission" date="2024-01" db="EMBL/GenBank/DDBJ databases">
        <title>The genome of the rayed Mediterranean limpet Patella caerulea (Linnaeus, 1758).</title>
        <authorList>
            <person name="Anh-Thu Weber A."/>
            <person name="Halstead-Nussloch G."/>
        </authorList>
    </citation>
    <scope>NUCLEOTIDE SEQUENCE [LARGE SCALE GENOMIC DNA]</scope>
    <source>
        <strain evidence="11">AATW-2023a</strain>
        <tissue evidence="11">Whole specimen</tissue>
    </source>
</reference>
<dbReference type="Gene3D" id="1.50.10.10">
    <property type="match status" value="1"/>
</dbReference>
<comment type="pathway">
    <text evidence="1">Amino-sugar metabolism; N-acetylneuraminate degradation.</text>
</comment>
<accession>A0AAN8PHF6</accession>
<dbReference type="Proteomes" id="UP001347796">
    <property type="component" value="Unassembled WGS sequence"/>
</dbReference>
<dbReference type="InterPro" id="IPR010819">
    <property type="entry name" value="AGE/CE"/>
</dbReference>
<dbReference type="InterPro" id="IPR012341">
    <property type="entry name" value="6hp_glycosidase-like_sf"/>
</dbReference>
<comment type="subunit">
    <text evidence="10">Homodimer. Forms a heterodimer with renin and inhibits its activity.</text>
</comment>
<dbReference type="SUPFAM" id="SSF48208">
    <property type="entry name" value="Six-hairpin glycosidases"/>
    <property type="match status" value="1"/>
</dbReference>
<evidence type="ECO:0000256" key="4">
    <source>
        <dbReference type="ARBA" id="ARBA00014959"/>
    </source>
</evidence>
<dbReference type="InterPro" id="IPR008928">
    <property type="entry name" value="6-hairpin_glycosidase_sf"/>
</dbReference>
<evidence type="ECO:0000256" key="9">
    <source>
        <dbReference type="ARBA" id="ARBA00034243"/>
    </source>
</evidence>
<evidence type="ECO:0000313" key="12">
    <source>
        <dbReference type="Proteomes" id="UP001347796"/>
    </source>
</evidence>
<dbReference type="EMBL" id="JAZGQO010000010">
    <property type="protein sequence ID" value="KAK6175078.1"/>
    <property type="molecule type" value="Genomic_DNA"/>
</dbReference>
<evidence type="ECO:0000256" key="7">
    <source>
        <dbReference type="ARBA" id="ARBA00031909"/>
    </source>
</evidence>
<dbReference type="FunFam" id="1.50.10.10:FF:000021">
    <property type="entry name" value="N-acylglucosamine 2-epimerase"/>
    <property type="match status" value="1"/>
</dbReference>
<protein>
    <recommendedName>
        <fullName evidence="4">N-acylglucosamine 2-epimerase</fullName>
        <ecNumber evidence="3">5.1.3.8</ecNumber>
    </recommendedName>
    <alternativeName>
        <fullName evidence="8">GlcNAc 2-epimerase</fullName>
    </alternativeName>
    <alternativeName>
        <fullName evidence="6">N-acetyl-D-glucosamine 2-epimerase</fullName>
    </alternativeName>
    <alternativeName>
        <fullName evidence="7">Renin-binding protein</fullName>
    </alternativeName>
</protein>
<evidence type="ECO:0000313" key="11">
    <source>
        <dbReference type="EMBL" id="KAK6175078.1"/>
    </source>
</evidence>
<comment type="similarity">
    <text evidence="2">Belongs to the N-acylglucosamine 2-epimerase family.</text>
</comment>
<proteinExistence type="inferred from homology"/>
<evidence type="ECO:0000256" key="3">
    <source>
        <dbReference type="ARBA" id="ARBA00013176"/>
    </source>
</evidence>
<dbReference type="AlphaFoldDB" id="A0AAN8PHF6"/>
<sequence length="307" mass="35662">MNKVRNSDTSRCYFTTTRDGRPINYQKTIFTETFYTMAMLELYEVTKKDIYQKEGIAMLDKIIYWAQVDDTELGNTPLAGHTPSSSLAVPMMVLNLCQLPLPAEKKKELKSVEEKCVKEILSHIQRDGSVVLENVSPGGKELPNSWGRLQNPGHAIECGWFLLQYAIKTGDKELQKTAIDKFIVIPFKGGWDEKYGGIFYFLDVDGYCPTPLEWDMKLWWPHNEALISFLLAWKTTKDSLFLEKFQQVFDYCYEHFVDEENGEWFGYLNRRGEVTHNFKGSPWKGCFHVIRYQITCRQLLQEAISNQ</sequence>
<dbReference type="GO" id="GO:0050121">
    <property type="term" value="F:N-acylglucosamine 2-epimerase activity"/>
    <property type="evidence" value="ECO:0007669"/>
    <property type="project" value="UniProtKB-EC"/>
</dbReference>